<dbReference type="OrthoDB" id="4769at2759"/>
<protein>
    <recommendedName>
        <fullName evidence="5 14">Dol-P-Glc:Glc(2)Man(9)GlcNAc(2)-PP-Dol alpha-1,2-glucosyltransferase</fullName>
        <ecNumber evidence="4 14">2.4.1.256</ecNumber>
    </recommendedName>
</protein>
<evidence type="ECO:0000256" key="10">
    <source>
        <dbReference type="ARBA" id="ARBA00022989"/>
    </source>
</evidence>
<comment type="catalytic activity">
    <reaction evidence="13">
        <text>an alpha-D-Glc-(1-&gt;3)-alpha-D-Glc-(1-&gt;3)-alpha-D-Man-(1-&gt;2)-alpha-D-Man-(1-&gt;2)-alpha-D-Man-(1-&gt;3)-[alpha-D-Man-(1-&gt;2)-alpha-D-Man-(1-&gt;3)-[alpha-D-Man-(1-&gt;2)-alpha-D-Man-(1-&gt;6)]-alpha-D-Man-(1-&gt;6)]-beta-D-Man-(1-&gt;4)-beta-D-GlcNAc-(1-&gt;4)-alpha-D-GlcNAc-diphospho-di-trans,poly-cis-dolichol + a di-trans,poly-cis-dolichyl beta-D-glucosyl phosphate = a alpha-D-Glc-(1-&gt;2)-alpha-D-Glc-(1-&gt;3)-alpha-D-Glc-(1-&gt;3)-alpha-D-Man-(1-&gt;2)-alpha-D-Man-(1-&gt;2)-alpha-D-Man-(1-&gt;3)-[alpha-D-Man-(1-&gt;2)-alpha-D-Man-(1-&gt;3)-[alpha-D-Man-(1-&gt;2)-alpha-D-Man-(1-&gt;6)]-alpha-D-Man-(1-&gt;6)]-beta-D-Man-(1-&gt;4)-beta-D-GlcNAc-(1-&gt;4)-alpha-D-GlcNAc-diphospho-di-trans,poly-cis-dolichol + a di-trans,poly-cis-dolichyl phosphate + H(+)</text>
        <dbReference type="Rhea" id="RHEA:29543"/>
        <dbReference type="Rhea" id="RHEA-COMP:19498"/>
        <dbReference type="Rhea" id="RHEA-COMP:19502"/>
        <dbReference type="Rhea" id="RHEA-COMP:19512"/>
        <dbReference type="Rhea" id="RHEA-COMP:19522"/>
        <dbReference type="ChEBI" id="CHEBI:15378"/>
        <dbReference type="ChEBI" id="CHEBI:57525"/>
        <dbReference type="ChEBI" id="CHEBI:57683"/>
        <dbReference type="ChEBI" id="CHEBI:132522"/>
        <dbReference type="ChEBI" id="CHEBI:132523"/>
        <dbReference type="EC" id="2.4.1.256"/>
    </reaction>
    <physiologicalReaction direction="left-to-right" evidence="13">
        <dbReference type="Rhea" id="RHEA:29544"/>
    </physiologicalReaction>
</comment>
<evidence type="ECO:0000256" key="2">
    <source>
        <dbReference type="ARBA" id="ARBA00004922"/>
    </source>
</evidence>
<dbReference type="InterPro" id="IPR016900">
    <property type="entry name" value="Alg10"/>
</dbReference>
<evidence type="ECO:0000256" key="3">
    <source>
        <dbReference type="ARBA" id="ARBA00010600"/>
    </source>
</evidence>
<dbReference type="Pfam" id="PF04922">
    <property type="entry name" value="DIE2_ALG10"/>
    <property type="match status" value="1"/>
</dbReference>
<evidence type="ECO:0000256" key="14">
    <source>
        <dbReference type="PIRNR" id="PIRNR028810"/>
    </source>
</evidence>
<feature type="transmembrane region" description="Helical" evidence="14">
    <location>
        <begin position="187"/>
        <end position="207"/>
    </location>
</feature>
<keyword evidence="11 14" id="KW-0472">Membrane</keyword>
<feature type="transmembrane region" description="Helical" evidence="14">
    <location>
        <begin position="65"/>
        <end position="86"/>
    </location>
</feature>
<feature type="transmembrane region" description="Helical" evidence="14">
    <location>
        <begin position="313"/>
        <end position="332"/>
    </location>
</feature>
<dbReference type="GO" id="GO:0005789">
    <property type="term" value="C:endoplasmic reticulum membrane"/>
    <property type="evidence" value="ECO:0007669"/>
    <property type="project" value="UniProtKB-SubCell"/>
</dbReference>
<evidence type="ECO:0000313" key="16">
    <source>
        <dbReference type="Proteomes" id="UP000807716"/>
    </source>
</evidence>
<feature type="transmembrane region" description="Helical" evidence="14">
    <location>
        <begin position="253"/>
        <end position="275"/>
    </location>
</feature>
<comment type="pathway">
    <text evidence="2">Protein modification; protein glycosylation.</text>
</comment>
<dbReference type="Proteomes" id="UP000807716">
    <property type="component" value="Unassembled WGS sequence"/>
</dbReference>
<comment type="subcellular location">
    <subcellularLocation>
        <location evidence="1">Endoplasmic reticulum membrane</location>
        <topology evidence="1">Multi-pass membrane protein</topology>
    </subcellularLocation>
</comment>
<accession>A0A9P6PXS5</accession>
<evidence type="ECO:0000256" key="6">
    <source>
        <dbReference type="ARBA" id="ARBA00022676"/>
    </source>
</evidence>
<keyword evidence="16" id="KW-1185">Reference proteome</keyword>
<proteinExistence type="inferred from homology"/>
<evidence type="ECO:0000256" key="11">
    <source>
        <dbReference type="ARBA" id="ARBA00023136"/>
    </source>
</evidence>
<keyword evidence="9" id="KW-0256">Endoplasmic reticulum</keyword>
<dbReference type="GO" id="GO:0006488">
    <property type="term" value="P:dolichol-linked oligosaccharide biosynthetic process"/>
    <property type="evidence" value="ECO:0007669"/>
    <property type="project" value="UniProtKB-UniRule"/>
</dbReference>
<dbReference type="AlphaFoldDB" id="A0A9P6PXS5"/>
<name>A0A9P6PXS5_9FUNG</name>
<reference evidence="15" key="1">
    <citation type="journal article" date="2020" name="Fungal Divers.">
        <title>Resolving the Mortierellaceae phylogeny through synthesis of multi-gene phylogenetics and phylogenomics.</title>
        <authorList>
            <person name="Vandepol N."/>
            <person name="Liber J."/>
            <person name="Desiro A."/>
            <person name="Na H."/>
            <person name="Kennedy M."/>
            <person name="Barry K."/>
            <person name="Grigoriev I.V."/>
            <person name="Miller A.N."/>
            <person name="O'Donnell K."/>
            <person name="Stajich J.E."/>
            <person name="Bonito G."/>
        </authorList>
    </citation>
    <scope>NUCLEOTIDE SEQUENCE</scope>
    <source>
        <strain evidence="15">BC1065</strain>
    </source>
</reference>
<keyword evidence="8 14" id="KW-0812">Transmembrane</keyword>
<feature type="transmembrane region" description="Helical" evidence="14">
    <location>
        <begin position="338"/>
        <end position="359"/>
    </location>
</feature>
<evidence type="ECO:0000256" key="13">
    <source>
        <dbReference type="ARBA" id="ARBA00048064"/>
    </source>
</evidence>
<keyword evidence="10 14" id="KW-1133">Transmembrane helix</keyword>
<keyword evidence="6 14" id="KW-0328">Glycosyltransferase</keyword>
<feature type="transmembrane region" description="Helical" evidence="14">
    <location>
        <begin position="214"/>
        <end position="233"/>
    </location>
</feature>
<comment type="caution">
    <text evidence="15">The sequence shown here is derived from an EMBL/GenBank/DDBJ whole genome shotgun (WGS) entry which is preliminary data.</text>
</comment>
<gene>
    <name evidence="15" type="primary">ALG10</name>
    <name evidence="15" type="ORF">DFQ27_006703</name>
</gene>
<organism evidence="15 16">
    <name type="scientific">Actinomortierella ambigua</name>
    <dbReference type="NCBI Taxonomy" id="1343610"/>
    <lineage>
        <taxon>Eukaryota</taxon>
        <taxon>Fungi</taxon>
        <taxon>Fungi incertae sedis</taxon>
        <taxon>Mucoromycota</taxon>
        <taxon>Mortierellomycotina</taxon>
        <taxon>Mortierellomycetes</taxon>
        <taxon>Mortierellales</taxon>
        <taxon>Mortierellaceae</taxon>
        <taxon>Actinomortierella</taxon>
    </lineage>
</organism>
<comment type="caution">
    <text evidence="14">Lacks conserved residue(s) required for the propagation of feature annotation.</text>
</comment>
<keyword evidence="7" id="KW-0808">Transferase</keyword>
<comment type="similarity">
    <text evidence="3 14">Belongs to the ALG10 glucosyltransferase family.</text>
</comment>
<sequence length="420" mass="48553">MTFTAHKFNTIVPNPYMDEIFHIPQAQRYCKGDYWTWDPKLTTPPGLYAISNLMLLLKRPVCTTLALRLTNFIYPIVSFFAMAGILKHLHGPRVTRSQCYITSAIVLLFPMTWFFNFLYYTDGGSTTFFLVSWLAALKRSHVLAALGLAIALTFRQTNIIWALFILGTSLLNIATPEERRRFDRLATLVTSPLDVVSAVFGFLQVLLKHLGSTIVTSAPYLGLLAAFGAFVRWNGGIVLGDRSNHVPHFHLVQLLYFVAFSAGMSFFVLMGVLPIKRILRPPSRLRFVHPFLLADNRHYTFYITRILLLRSWVTRYIAVPFYMLAAWLMWQALAVKQTVLWCIIYIVATTLTLVPTPLVEFRYFIVPYLVYRLSMDQPRTWWPLLLEAGLYGFCNLVTVYLFLYRPFRWVHADGVQRFMW</sequence>
<dbReference type="PIRSF" id="PIRSF028810">
    <property type="entry name" value="Alpha1_2_glucosyltferase_Alg10"/>
    <property type="match status" value="1"/>
</dbReference>
<evidence type="ECO:0000313" key="15">
    <source>
        <dbReference type="EMBL" id="KAG0254726.1"/>
    </source>
</evidence>
<dbReference type="PANTHER" id="PTHR12989">
    <property type="entry name" value="ALPHA-1,2-GLUCOSYLTRANSFERASE ALG10"/>
    <property type="match status" value="1"/>
</dbReference>
<evidence type="ECO:0000256" key="12">
    <source>
        <dbReference type="ARBA" id="ARBA00044727"/>
    </source>
</evidence>
<evidence type="ECO:0000256" key="9">
    <source>
        <dbReference type="ARBA" id="ARBA00022824"/>
    </source>
</evidence>
<evidence type="ECO:0000256" key="7">
    <source>
        <dbReference type="ARBA" id="ARBA00022679"/>
    </source>
</evidence>
<dbReference type="GO" id="GO:0106073">
    <property type="term" value="F:dolichyl pyrophosphate Glc2Man9GlcNAc2 alpha-1,2-glucosyltransferase activity"/>
    <property type="evidence" value="ECO:0007669"/>
    <property type="project" value="UniProtKB-UniRule"/>
</dbReference>
<dbReference type="PANTHER" id="PTHR12989:SF10">
    <property type="entry name" value="DOL-P-GLC:GLC(2)MAN(9)GLCNAC(2)-PP-DOL ALPHA-1,2-GLUCOSYLTRANSFERASE-RELATED"/>
    <property type="match status" value="1"/>
</dbReference>
<feature type="transmembrane region" description="Helical" evidence="14">
    <location>
        <begin position="380"/>
        <end position="403"/>
    </location>
</feature>
<evidence type="ECO:0000256" key="8">
    <source>
        <dbReference type="ARBA" id="ARBA00022692"/>
    </source>
</evidence>
<evidence type="ECO:0000256" key="4">
    <source>
        <dbReference type="ARBA" id="ARBA00011967"/>
    </source>
</evidence>
<comment type="function">
    <text evidence="12">Dol-P-Glc:Glc(2)Man(9)GlcNAc(2)-PP-Dol alpha-1,2-glucosyltransferase that operates in the biosynthetic pathway of dolichol-linked oligosaccharides, the glycan precursors employed in protein asparagine (N)-glycosylation. The assembly of dolichol-linked oligosaccharides begins on the cytosolic side of the endoplasmic reticulum membrane and finishes in its lumen. The sequential addition of sugars to dolichol pyrophosphate produces dolichol-linked oligosaccharides containing fourteen sugars, including two GlcNAcs, nine mannoses and three glucoses. Once assembled, the oligosaccharide is transferred from the lipid to nascent proteins by oligosaccharyltransferases. In the lumen of the endoplasmic reticulum, adds the third and last glucose residue from dolichyl phosphate glucose (Dol-P-Glc) onto the lipid-linked oligosaccharide intermediate Glc(2)Man(9)GlcNAc(2)-PP-Dol to produce Glc(3)Man(9)GlcNAc(2)-PP-Dol.</text>
</comment>
<evidence type="ECO:0000256" key="1">
    <source>
        <dbReference type="ARBA" id="ARBA00004477"/>
    </source>
</evidence>
<dbReference type="EMBL" id="JAAAJB010000500">
    <property type="protein sequence ID" value="KAG0254726.1"/>
    <property type="molecule type" value="Genomic_DNA"/>
</dbReference>
<evidence type="ECO:0000256" key="5">
    <source>
        <dbReference type="ARBA" id="ARBA00018512"/>
    </source>
</evidence>
<dbReference type="EC" id="2.4.1.256" evidence="4 14"/>
<feature type="transmembrane region" description="Helical" evidence="14">
    <location>
        <begin position="98"/>
        <end position="119"/>
    </location>
</feature>